<dbReference type="Proteomes" id="UP001162780">
    <property type="component" value="Chromosome"/>
</dbReference>
<proteinExistence type="predicted"/>
<dbReference type="EMBL" id="CP113517">
    <property type="protein sequence ID" value="WAR44086.1"/>
    <property type="molecule type" value="Genomic_DNA"/>
</dbReference>
<reference evidence="4" key="1">
    <citation type="submission" date="2022-11" db="EMBL/GenBank/DDBJ databases">
        <title>Methylomonas rapida sp. nov., Carotenoid-Producing Obligate Methanotrophs with High Growth Characteristics and Biotechnological Potential.</title>
        <authorList>
            <person name="Tikhonova E.N."/>
            <person name="Suleimanov R.Z."/>
            <person name="Miroshnikov K."/>
            <person name="Oshkin I.Y."/>
            <person name="Belova S.E."/>
            <person name="Danilova O.V."/>
            <person name="Ashikhmin A."/>
            <person name="Konopkin A."/>
            <person name="But S.Y."/>
            <person name="Khmelenina V.N."/>
            <person name="Kuznetsov N."/>
            <person name="Pimenov N.V."/>
            <person name="Dedysh S.N."/>
        </authorList>
    </citation>
    <scope>NUCLEOTIDE SEQUENCE</scope>
    <source>
        <strain evidence="4">MP1</strain>
    </source>
</reference>
<gene>
    <name evidence="4" type="ORF">NM686_017170</name>
</gene>
<dbReference type="Gene3D" id="3.40.50.150">
    <property type="entry name" value="Vaccinia Virus protein VP39"/>
    <property type="match status" value="1"/>
</dbReference>
<accession>A0ABY7GI19</accession>
<feature type="domain" description="Methyltransferase" evidence="3">
    <location>
        <begin position="42"/>
        <end position="141"/>
    </location>
</feature>
<keyword evidence="1 4" id="KW-0489">Methyltransferase</keyword>
<evidence type="ECO:0000259" key="3">
    <source>
        <dbReference type="Pfam" id="PF13649"/>
    </source>
</evidence>
<dbReference type="CDD" id="cd02440">
    <property type="entry name" value="AdoMet_MTases"/>
    <property type="match status" value="1"/>
</dbReference>
<dbReference type="SUPFAM" id="SSF53335">
    <property type="entry name" value="S-adenosyl-L-methionine-dependent methyltransferases"/>
    <property type="match status" value="1"/>
</dbReference>
<protein>
    <submittedName>
        <fullName evidence="4">Class I SAM-dependent methyltransferase</fullName>
    </submittedName>
</protein>
<keyword evidence="5" id="KW-1185">Reference proteome</keyword>
<dbReference type="GO" id="GO:0008168">
    <property type="term" value="F:methyltransferase activity"/>
    <property type="evidence" value="ECO:0007669"/>
    <property type="project" value="UniProtKB-KW"/>
</dbReference>
<sequence>MNKVFDHYARYYDLLYQDKDYAAEAAYVASHIQKCNPSAQTILELGCGTGAHAEFLARLGFSVIGVDMSQTMLEQAETRKAGLPIEIAEKLTFIQGDVRSIRTGEYYDAVISLFHVMSYQISNSDLEDAFATAATHLNPGGVFLFDFWYGPAVLSQKPETRERELENEKIKISRIAEPEMFLSENKINVNYRFLIEELATGKITKMSEKHCMRYLFKPELELFMKHAGFQPVSFVEWMTNTPMTSDGWSSFSVAKWVA</sequence>
<evidence type="ECO:0000313" key="5">
    <source>
        <dbReference type="Proteomes" id="UP001162780"/>
    </source>
</evidence>
<evidence type="ECO:0000313" key="4">
    <source>
        <dbReference type="EMBL" id="WAR44086.1"/>
    </source>
</evidence>
<dbReference type="PANTHER" id="PTHR43861">
    <property type="entry name" value="TRANS-ACONITATE 2-METHYLTRANSFERASE-RELATED"/>
    <property type="match status" value="1"/>
</dbReference>
<dbReference type="InterPro" id="IPR041698">
    <property type="entry name" value="Methyltransf_25"/>
</dbReference>
<name>A0ABY7GI19_9GAMM</name>
<organism evidence="4 5">
    <name type="scientific">Methylomonas rapida</name>
    <dbReference type="NCBI Taxonomy" id="2963939"/>
    <lineage>
        <taxon>Bacteria</taxon>
        <taxon>Pseudomonadati</taxon>
        <taxon>Pseudomonadota</taxon>
        <taxon>Gammaproteobacteria</taxon>
        <taxon>Methylococcales</taxon>
        <taxon>Methylococcaceae</taxon>
        <taxon>Methylomonas</taxon>
    </lineage>
</organism>
<dbReference type="GO" id="GO:0032259">
    <property type="term" value="P:methylation"/>
    <property type="evidence" value="ECO:0007669"/>
    <property type="project" value="UniProtKB-KW"/>
</dbReference>
<dbReference type="PANTHER" id="PTHR43861:SF1">
    <property type="entry name" value="TRANS-ACONITATE 2-METHYLTRANSFERASE"/>
    <property type="match status" value="1"/>
</dbReference>
<evidence type="ECO:0000256" key="1">
    <source>
        <dbReference type="ARBA" id="ARBA00022603"/>
    </source>
</evidence>
<evidence type="ECO:0000256" key="2">
    <source>
        <dbReference type="ARBA" id="ARBA00022679"/>
    </source>
</evidence>
<dbReference type="Gene3D" id="2.20.130.10">
    <property type="entry name" value="CAC2371-like domains"/>
    <property type="match status" value="1"/>
</dbReference>
<dbReference type="RefSeq" id="WP_255189074.1">
    <property type="nucleotide sequence ID" value="NZ_CP113517.1"/>
</dbReference>
<keyword evidence="2" id="KW-0808">Transferase</keyword>
<dbReference type="InterPro" id="IPR029063">
    <property type="entry name" value="SAM-dependent_MTases_sf"/>
</dbReference>
<dbReference type="Pfam" id="PF13649">
    <property type="entry name" value="Methyltransf_25"/>
    <property type="match status" value="1"/>
</dbReference>